<protein>
    <submittedName>
        <fullName evidence="2">Uncharacterized protein</fullName>
    </submittedName>
</protein>
<reference evidence="2 3" key="1">
    <citation type="submission" date="2021-03" db="EMBL/GenBank/DDBJ databases">
        <title>Complete Genome Sequences of Two Lysobacter Strains Isolated from Sea Water (Lysobacter caseinilyticus) and Soil (Lysobacter helvus) in South Korea.</title>
        <authorList>
            <person name="Watanabe Y."/>
            <person name="Arakawa K."/>
        </authorList>
    </citation>
    <scope>NUCLEOTIDE SEQUENCE [LARGE SCALE GENOMIC DNA]</scope>
    <source>
        <strain evidence="2 3">KVB24</strain>
    </source>
</reference>
<feature type="chain" id="PRO_5047048737" evidence="1">
    <location>
        <begin position="20"/>
        <end position="150"/>
    </location>
</feature>
<dbReference type="EMBL" id="AP024545">
    <property type="protein sequence ID" value="BCT93647.1"/>
    <property type="molecule type" value="Genomic_DNA"/>
</dbReference>
<accession>A0ABN6G118</accession>
<evidence type="ECO:0000313" key="3">
    <source>
        <dbReference type="Proteomes" id="UP000681317"/>
    </source>
</evidence>
<evidence type="ECO:0000256" key="1">
    <source>
        <dbReference type="SAM" id="SignalP"/>
    </source>
</evidence>
<gene>
    <name evidence="2" type="ORF">LYSCAS_26710</name>
</gene>
<proteinExistence type="predicted"/>
<evidence type="ECO:0000313" key="2">
    <source>
        <dbReference type="EMBL" id="BCT93647.1"/>
    </source>
</evidence>
<feature type="signal peptide" evidence="1">
    <location>
        <begin position="1"/>
        <end position="19"/>
    </location>
</feature>
<dbReference type="RefSeq" id="WP_213434563.1">
    <property type="nucleotide sequence ID" value="NZ_AP024545.1"/>
</dbReference>
<sequence>MKTLTIACCLFLLAGVVHADGLPKAGRYVGKVLVFDLTDDQKHEIAHFRTCHLARFKTMNPYTPYVFQLTPGQRKGLVRDVGFAPTYFEVEETYRGFNEAGPHWNVALRFSHDQIEVPLDLLLPDAEARKAVDAQGWKTTNPCFPKVGEH</sequence>
<organism evidence="2 3">
    <name type="scientific">Noviluteimonas caseinilytica</name>
    <dbReference type="NCBI Taxonomy" id="2675101"/>
    <lineage>
        <taxon>Bacteria</taxon>
        <taxon>Pseudomonadati</taxon>
        <taxon>Pseudomonadota</taxon>
        <taxon>Gammaproteobacteria</taxon>
        <taxon>Lysobacterales</taxon>
        <taxon>Lysobacteraceae</taxon>
        <taxon>Noviluteimonas</taxon>
    </lineage>
</organism>
<name>A0ABN6G118_9GAMM</name>
<dbReference type="Proteomes" id="UP000681317">
    <property type="component" value="Chromosome"/>
</dbReference>
<keyword evidence="1" id="KW-0732">Signal</keyword>
<keyword evidence="3" id="KW-1185">Reference proteome</keyword>